<dbReference type="Proteomes" id="UP000002043">
    <property type="component" value="Chromosome"/>
</dbReference>
<name>D3SQ82_THEAH</name>
<proteinExistence type="predicted"/>
<accession>D3SQ82</accession>
<sequence>MGWFRLFGEKGGLLKALGLWDWYEKLSPQQQKKVKYYFSLKTIKNIRFPHRAKDFDRGEVKTLYTPRTFLGSIAQMALLEGDYPTAEWLYLEALRIEGTPYEAHLILNDLVLLAQKLKDFEKMEKYAQLDVDLFQEYAEELKEKNGGRFPQINSFEVLIYLKERKGDIEGALSLLDRMISLGIPHPFADEVRQRLLSRKRL</sequence>
<organism evidence="1 2">
    <name type="scientific">Thermocrinis albus (strain DSM 14484 / JCM 11386 / HI 11/12)</name>
    <dbReference type="NCBI Taxonomy" id="638303"/>
    <lineage>
        <taxon>Bacteria</taxon>
        <taxon>Pseudomonadati</taxon>
        <taxon>Aquificota</taxon>
        <taxon>Aquificia</taxon>
        <taxon>Aquificales</taxon>
        <taxon>Aquificaceae</taxon>
        <taxon>Thermocrinis</taxon>
    </lineage>
</organism>
<dbReference type="SUPFAM" id="SSF48452">
    <property type="entry name" value="TPR-like"/>
    <property type="match status" value="1"/>
</dbReference>
<evidence type="ECO:0000313" key="1">
    <source>
        <dbReference type="EMBL" id="ADC89319.1"/>
    </source>
</evidence>
<dbReference type="EMBL" id="CP001931">
    <property type="protein sequence ID" value="ADC89319.1"/>
    <property type="molecule type" value="Genomic_DNA"/>
</dbReference>
<keyword evidence="2" id="KW-1185">Reference proteome</keyword>
<dbReference type="KEGG" id="tal:Thal_0686"/>
<dbReference type="OrthoDB" id="12984at2"/>
<dbReference type="RefSeq" id="WP_012991726.1">
    <property type="nucleotide sequence ID" value="NC_013894.1"/>
</dbReference>
<dbReference type="STRING" id="638303.Thal_0686"/>
<reference evidence="2" key="1">
    <citation type="journal article" date="2010" name="Stand. Genomic Sci.">
        <title>Complete genome sequence of Thermocrinis albus type strain (HI 11/12T).</title>
        <authorList>
            <person name="Wirth R."/>
            <person name="Sikorski J."/>
            <person name="Brambilla E."/>
            <person name="Misra M."/>
            <person name="Lapidus A."/>
            <person name="Copeland A."/>
            <person name="Nolan M."/>
            <person name="Lucas S."/>
            <person name="Chen F."/>
            <person name="Tice H."/>
            <person name="Cheng J.F."/>
            <person name="Han C."/>
            <person name="Detter J.C."/>
            <person name="Tapia R."/>
            <person name="Bruce D."/>
            <person name="Goodwin L."/>
            <person name="Pitluck S."/>
            <person name="Pati A."/>
            <person name="Anderson I."/>
            <person name="Ivanova N."/>
            <person name="Mavromatis K."/>
            <person name="Mikhailova N."/>
            <person name="Chen A."/>
            <person name="Palaniappan K."/>
            <person name="Bilek Y."/>
            <person name="Hader T."/>
            <person name="Land M."/>
            <person name="Hauser L."/>
            <person name="Chang Y.J."/>
            <person name="Jeffries C.D."/>
            <person name="Tindall B.J."/>
            <person name="Rohde M."/>
            <person name="Goker M."/>
            <person name="Bristow J."/>
            <person name="Eisen J.A."/>
            <person name="Markowitz V."/>
            <person name="Hugenholtz P."/>
            <person name="Kyrpides N.C."/>
            <person name="Klenk H.P."/>
        </authorList>
    </citation>
    <scope>NUCLEOTIDE SEQUENCE [LARGE SCALE GENOMIC DNA]</scope>
    <source>
        <strain evidence="2">DSM 14484 / JCM 11386 / HI 11/12</strain>
    </source>
</reference>
<dbReference type="HOGENOM" id="CLU_1359858_0_0_0"/>
<protein>
    <submittedName>
        <fullName evidence="1">Uncharacterized protein</fullName>
    </submittedName>
</protein>
<dbReference type="Gene3D" id="1.25.40.10">
    <property type="entry name" value="Tetratricopeptide repeat domain"/>
    <property type="match status" value="1"/>
</dbReference>
<dbReference type="AlphaFoldDB" id="D3SQ82"/>
<evidence type="ECO:0000313" key="2">
    <source>
        <dbReference type="Proteomes" id="UP000002043"/>
    </source>
</evidence>
<gene>
    <name evidence="1" type="ordered locus">Thal_0686</name>
</gene>
<dbReference type="InterPro" id="IPR011990">
    <property type="entry name" value="TPR-like_helical_dom_sf"/>
</dbReference>